<gene>
    <name evidence="1" type="ORF">EVAR_82266_1</name>
</gene>
<organism evidence="1 2">
    <name type="scientific">Eumeta variegata</name>
    <name type="common">Bagworm moth</name>
    <name type="synonym">Eumeta japonica</name>
    <dbReference type="NCBI Taxonomy" id="151549"/>
    <lineage>
        <taxon>Eukaryota</taxon>
        <taxon>Metazoa</taxon>
        <taxon>Ecdysozoa</taxon>
        <taxon>Arthropoda</taxon>
        <taxon>Hexapoda</taxon>
        <taxon>Insecta</taxon>
        <taxon>Pterygota</taxon>
        <taxon>Neoptera</taxon>
        <taxon>Endopterygota</taxon>
        <taxon>Lepidoptera</taxon>
        <taxon>Glossata</taxon>
        <taxon>Ditrysia</taxon>
        <taxon>Tineoidea</taxon>
        <taxon>Psychidae</taxon>
        <taxon>Oiketicinae</taxon>
        <taxon>Eumeta</taxon>
    </lineage>
</organism>
<keyword evidence="2" id="KW-1185">Reference proteome</keyword>
<proteinExistence type="predicted"/>
<accession>A0A4C1W102</accession>
<comment type="caution">
    <text evidence="1">The sequence shown here is derived from an EMBL/GenBank/DDBJ whole genome shotgun (WGS) entry which is preliminary data.</text>
</comment>
<protein>
    <submittedName>
        <fullName evidence="1">Uncharacterized protein</fullName>
    </submittedName>
</protein>
<reference evidence="1 2" key="1">
    <citation type="journal article" date="2019" name="Commun. Biol.">
        <title>The bagworm genome reveals a unique fibroin gene that provides high tensile strength.</title>
        <authorList>
            <person name="Kono N."/>
            <person name="Nakamura H."/>
            <person name="Ohtoshi R."/>
            <person name="Tomita M."/>
            <person name="Numata K."/>
            <person name="Arakawa K."/>
        </authorList>
    </citation>
    <scope>NUCLEOTIDE SEQUENCE [LARGE SCALE GENOMIC DNA]</scope>
</reference>
<evidence type="ECO:0000313" key="1">
    <source>
        <dbReference type="EMBL" id="GBP43834.1"/>
    </source>
</evidence>
<dbReference type="EMBL" id="BGZK01000443">
    <property type="protein sequence ID" value="GBP43834.1"/>
    <property type="molecule type" value="Genomic_DNA"/>
</dbReference>
<name>A0A4C1W102_EUMVA</name>
<dbReference type="Proteomes" id="UP000299102">
    <property type="component" value="Unassembled WGS sequence"/>
</dbReference>
<sequence length="130" mass="14231">MELVNVNAGAGDSFIRRVQLSQSVTSTQISVGAVTPARPLVAFVSEASRGSQRIKRQLLKFIVYPANKEAADRCRVARGDVVDKRQRTVPDCISPERPAFEARQLYRCAPHVPEQAIETAQINLSGGLDI</sequence>
<dbReference type="AlphaFoldDB" id="A0A4C1W102"/>
<evidence type="ECO:0000313" key="2">
    <source>
        <dbReference type="Proteomes" id="UP000299102"/>
    </source>
</evidence>